<dbReference type="KEGG" id="spg:SpyM3_1420"/>
<name>A0A0H2UX54_STRP3</name>
<dbReference type="RefSeq" id="WP_011054865.1">
    <property type="nucleotide sequence ID" value="NC_004070.1"/>
</dbReference>
<evidence type="ECO:0000313" key="2">
    <source>
        <dbReference type="EMBL" id="AAM80027.1"/>
    </source>
</evidence>
<feature type="domain" description="Siphovirus-type tail component RIFT-related" evidence="1">
    <location>
        <begin position="38"/>
        <end position="135"/>
    </location>
</feature>
<dbReference type="Proteomes" id="UP000000564">
    <property type="component" value="Chromosome"/>
</dbReference>
<protein>
    <recommendedName>
        <fullName evidence="1">Siphovirus-type tail component RIFT-related domain-containing protein</fullName>
    </recommendedName>
</protein>
<evidence type="ECO:0000259" key="1">
    <source>
        <dbReference type="Pfam" id="PF05709"/>
    </source>
</evidence>
<reference evidence="2 3" key="1">
    <citation type="journal article" date="2002" name="Proc. Natl. Acad. Sci. U.S.A.">
        <title>Genome sequence of a serotype M3 strain of group A Streptococcus: phage-encoded toxins, the high-virulence phenotype, and clone emergence.</title>
        <authorList>
            <person name="Beres S.B."/>
            <person name="Sylva G.L."/>
            <person name="Barbian K.D."/>
            <person name="Lei B."/>
            <person name="Hoff J.S."/>
            <person name="Mammarella N.D."/>
            <person name="Liu M.Y."/>
            <person name="Smoot J.C."/>
            <person name="Porcella S.F."/>
            <person name="Parkins L.D."/>
            <person name="Campbell D.S."/>
            <person name="Smith T.M."/>
            <person name="McCormick J.K."/>
            <person name="Leung D.Y."/>
            <person name="Schlievert P.M."/>
            <person name="Musser J.M."/>
        </authorList>
    </citation>
    <scope>NUCLEOTIDE SEQUENCE [LARGE SCALE GENOMIC DNA]</scope>
    <source>
        <strain evidence="3">ATCC BAA-595 / MGAS315</strain>
    </source>
</reference>
<dbReference type="InterPro" id="IPR008841">
    <property type="entry name" value="Siphovirus-type_tail_N"/>
</dbReference>
<accession>A0A0H2UX54</accession>
<organism evidence="2 3">
    <name type="scientific">Streptococcus pyogenes serotype M3 (strain ATCC BAA-595 / MGAS315)</name>
    <dbReference type="NCBI Taxonomy" id="198466"/>
    <lineage>
        <taxon>Bacteria</taxon>
        <taxon>Bacillati</taxon>
        <taxon>Bacillota</taxon>
        <taxon>Bacilli</taxon>
        <taxon>Lactobacillales</taxon>
        <taxon>Streptococcaceae</taxon>
        <taxon>Streptococcus</taxon>
    </lineage>
</organism>
<dbReference type="EMBL" id="AE014074">
    <property type="protein sequence ID" value="AAM80027.1"/>
    <property type="molecule type" value="Genomic_DNA"/>
</dbReference>
<proteinExistence type="predicted"/>
<gene>
    <name evidence="2" type="ordered locus">SpyM3_1420</name>
</gene>
<evidence type="ECO:0000313" key="3">
    <source>
        <dbReference type="Proteomes" id="UP000000564"/>
    </source>
</evidence>
<sequence>MDLLIEKESQATRLSDFGIYNIAIEDSAPLLSVSHRAVKGRSGYIYDGATFTTKTLKVKGRVTVSNVERLLDKQDELNALLVVDEPFYVTKMYPENSDLFNFELPGESTGDLQLIGSPHKPWKYRFKVILDDTIAYEFIGKTSQGLKYNLSFALRTAELPFGETKPKDITLSGGSFAYAGTAKASQLEWPFIIELTPSGGQTNFYIEIDGRRFEFKQNSQLQNSDKLLLTGIATTLNGNYVNAKTNYEYFIFNPNPNKRITYKTDFLGTIRILNFVELYK</sequence>
<dbReference type="HOGENOM" id="CLU_979127_0_0_9"/>
<dbReference type="AlphaFoldDB" id="A0A0H2UX54"/>
<dbReference type="Pfam" id="PF05709">
    <property type="entry name" value="Sipho_tail"/>
    <property type="match status" value="1"/>
</dbReference>